<feature type="compositionally biased region" description="Polar residues" evidence="2">
    <location>
        <begin position="312"/>
        <end position="324"/>
    </location>
</feature>
<comment type="caution">
    <text evidence="3">The sequence shown here is derived from an EMBL/GenBank/DDBJ whole genome shotgun (WGS) entry which is preliminary data.</text>
</comment>
<sequence>MPEQRDSSPLTHHSVDPVCWGMFRVLDRQFDHTLPLQQTRAGAHGETSHLLHTRDEEIHPAPGNSTTPNINPKLIGKNCSFKSTLKRRKRVELRVISKGVPTEFQPSQTRAAQTHLFEDPGPSSRLHSGAAAAELCRVKRRAAVRINPQGALIAIRLPVRTDNIWKSRKLSKLLRRRELPWGMLPRNHKPHPQPLRTHLGCSKVTRWAQPIGSENRWRWTKFRAETSDLLSGRGAPNQILLKAPCVPRLKDTFSVSPNCQFKMTEKVPWWKVFIPKKKSADPYGLGPDFNPFAQQPERLKDPSSSSKTTTTDQTVPAQGSSLLSDETFDDSKLESVFNEQTCRRNMKVSRSGRFKEKKRPRSSLPIEEKGREAAAPGREDKR</sequence>
<comment type="similarity">
    <text evidence="1">Belongs to the PRR15 family.</text>
</comment>
<dbReference type="EMBL" id="NHOQ01002708">
    <property type="protein sequence ID" value="PWA15398.1"/>
    <property type="molecule type" value="Genomic_DNA"/>
</dbReference>
<dbReference type="PANTHER" id="PTHR14581">
    <property type="match status" value="1"/>
</dbReference>
<reference evidence="3 4" key="1">
    <citation type="journal article" date="2018" name="G3 (Bethesda)">
        <title>A High-Quality Reference Genome for the Invasive Mosquitofish Gambusia affinis Using a Chicago Library.</title>
        <authorList>
            <person name="Hoffberg S.L."/>
            <person name="Troendle N.J."/>
            <person name="Glenn T.C."/>
            <person name="Mahmud O."/>
            <person name="Louha S."/>
            <person name="Chalopin D."/>
            <person name="Bennetzen J.L."/>
            <person name="Mauricio R."/>
        </authorList>
    </citation>
    <scope>NUCLEOTIDE SEQUENCE [LARGE SCALE GENOMIC DNA]</scope>
    <source>
        <strain evidence="3">NE01/NJP1002.9</strain>
        <tissue evidence="3">Muscle</tissue>
    </source>
</reference>
<evidence type="ECO:0000313" key="4">
    <source>
        <dbReference type="Proteomes" id="UP000250572"/>
    </source>
</evidence>
<accession>A0A315UUR1</accession>
<evidence type="ECO:0000256" key="2">
    <source>
        <dbReference type="SAM" id="MobiDB-lite"/>
    </source>
</evidence>
<dbReference type="AlphaFoldDB" id="A0A315UUR1"/>
<proteinExistence type="inferred from homology"/>
<name>A0A315UUR1_GAMAF</name>
<keyword evidence="4" id="KW-1185">Reference proteome</keyword>
<protein>
    <submittedName>
        <fullName evidence="3">Uncharacterized protein</fullName>
    </submittedName>
</protein>
<evidence type="ECO:0000256" key="1">
    <source>
        <dbReference type="ARBA" id="ARBA00010096"/>
    </source>
</evidence>
<evidence type="ECO:0000313" key="3">
    <source>
        <dbReference type="EMBL" id="PWA15398.1"/>
    </source>
</evidence>
<organism evidence="3 4">
    <name type="scientific">Gambusia affinis</name>
    <name type="common">Western mosquitofish</name>
    <name type="synonym">Heterandria affinis</name>
    <dbReference type="NCBI Taxonomy" id="33528"/>
    <lineage>
        <taxon>Eukaryota</taxon>
        <taxon>Metazoa</taxon>
        <taxon>Chordata</taxon>
        <taxon>Craniata</taxon>
        <taxon>Vertebrata</taxon>
        <taxon>Euteleostomi</taxon>
        <taxon>Actinopterygii</taxon>
        <taxon>Neopterygii</taxon>
        <taxon>Teleostei</taxon>
        <taxon>Neoteleostei</taxon>
        <taxon>Acanthomorphata</taxon>
        <taxon>Ovalentaria</taxon>
        <taxon>Atherinomorphae</taxon>
        <taxon>Cyprinodontiformes</taxon>
        <taxon>Poeciliidae</taxon>
        <taxon>Poeciliinae</taxon>
        <taxon>Gambusia</taxon>
    </lineage>
</organism>
<dbReference type="InterPro" id="IPR028237">
    <property type="entry name" value="PRR15"/>
</dbReference>
<dbReference type="PANTHER" id="PTHR14581:SF4">
    <property type="entry name" value="PROLINE-RICH PROTEIN 15"/>
    <property type="match status" value="1"/>
</dbReference>
<feature type="compositionally biased region" description="Basic residues" evidence="2">
    <location>
        <begin position="344"/>
        <end position="361"/>
    </location>
</feature>
<dbReference type="Proteomes" id="UP000250572">
    <property type="component" value="Unassembled WGS sequence"/>
</dbReference>
<feature type="compositionally biased region" description="Basic and acidic residues" evidence="2">
    <location>
        <begin position="366"/>
        <end position="382"/>
    </location>
</feature>
<feature type="region of interest" description="Disordered" evidence="2">
    <location>
        <begin position="285"/>
        <end position="382"/>
    </location>
</feature>
<dbReference type="Pfam" id="PF15321">
    <property type="entry name" value="ATAD4"/>
    <property type="match status" value="1"/>
</dbReference>
<gene>
    <name evidence="3" type="ORF">CCH79_00008436</name>
</gene>